<organism evidence="1 2">
    <name type="scientific">Nicoliella spurrieriana</name>
    <dbReference type="NCBI Taxonomy" id="2925830"/>
    <lineage>
        <taxon>Bacteria</taxon>
        <taxon>Bacillati</taxon>
        <taxon>Bacillota</taxon>
        <taxon>Bacilli</taxon>
        <taxon>Lactobacillales</taxon>
        <taxon>Lactobacillaceae</taxon>
        <taxon>Nicoliella</taxon>
    </lineage>
</organism>
<dbReference type="AlphaFoldDB" id="A0A976RTN4"/>
<gene>
    <name evidence="1" type="ORF">MOO44_04605</name>
</gene>
<dbReference type="EMBL" id="CP093361">
    <property type="protein sequence ID" value="UQS87439.1"/>
    <property type="molecule type" value="Genomic_DNA"/>
</dbReference>
<reference evidence="1" key="1">
    <citation type="journal article" date="2022" name="Int. J. Syst. Evol. Microbiol.">
        <title>Apilactobacillus apisilvae sp. nov., Nicolia spurrieriana gen. nov. sp. nov., Bombilactobacillus folatiphilus sp. nov. and Bombilactobacillus thymidiniphilus sp. nov., four new lactic acid bacterial isolates from stingless bees Tetragonula carbonaria and Austroplebeia australis.</title>
        <authorList>
            <person name="Oliphant S.A."/>
            <person name="Watson-Haigh N.S."/>
            <person name="Sumby K.M."/>
            <person name="Gardner J."/>
            <person name="Groom S."/>
            <person name="Jiranek V."/>
        </authorList>
    </citation>
    <scope>NUCLEOTIDE SEQUENCE</scope>
    <source>
        <strain evidence="1">SGEP1_A5</strain>
    </source>
</reference>
<dbReference type="KEGG" id="lbe:MOO44_04605"/>
<accession>A0A976RTN4</accession>
<evidence type="ECO:0000313" key="1">
    <source>
        <dbReference type="EMBL" id="UQS87439.1"/>
    </source>
</evidence>
<name>A0A976RTN4_9LACO</name>
<proteinExistence type="predicted"/>
<keyword evidence="2" id="KW-1185">Reference proteome</keyword>
<evidence type="ECO:0000313" key="2">
    <source>
        <dbReference type="Proteomes" id="UP000831181"/>
    </source>
</evidence>
<protein>
    <submittedName>
        <fullName evidence="1">Uncharacterized protein</fullName>
    </submittedName>
</protein>
<dbReference type="Proteomes" id="UP000831181">
    <property type="component" value="Chromosome"/>
</dbReference>
<sequence length="51" mass="5553">MDNITVDFMENELLNVALIIKVVVKRPLGNASLGNDVIISNVVCILGIEQN</sequence>